<dbReference type="AlphaFoldDB" id="A0A0N4ZZU5"/>
<proteinExistence type="predicted"/>
<keyword evidence="2" id="KW-1185">Reference proteome</keyword>
<accession>A0A0N4ZZU5</accession>
<feature type="region of interest" description="Disordered" evidence="1">
    <location>
        <begin position="1"/>
        <end position="63"/>
    </location>
</feature>
<feature type="region of interest" description="Disordered" evidence="1">
    <location>
        <begin position="90"/>
        <end position="115"/>
    </location>
</feature>
<reference evidence="3" key="1">
    <citation type="submission" date="2017-02" db="UniProtKB">
        <authorList>
            <consortium name="WormBaseParasite"/>
        </authorList>
    </citation>
    <scope>IDENTIFICATION</scope>
</reference>
<sequence length="132" mass="14454">MHATCASVARGPGQDRLRRPGHWRAVGGRAQARDDAHPGARHPQAAGPGAALPDGRWPAGGPGRGCRTWRGHVRLRDADPQCAQRLAVHPLRRRQDPQRQVPRRHPPAGPQLQLPHLREFLARLPAPSAARQ</sequence>
<evidence type="ECO:0000313" key="3">
    <source>
        <dbReference type="WBParaSite" id="PTRK_0001456300.1"/>
    </source>
</evidence>
<name>A0A0N4ZZU5_PARTI</name>
<dbReference type="WBParaSite" id="PTRK_0001456300.1">
    <property type="protein sequence ID" value="PTRK_0001456300.1"/>
    <property type="gene ID" value="PTRK_0001456300"/>
</dbReference>
<dbReference type="Proteomes" id="UP000038045">
    <property type="component" value="Unplaced"/>
</dbReference>
<protein>
    <submittedName>
        <fullName evidence="3">Secreted protein</fullName>
    </submittedName>
</protein>
<evidence type="ECO:0000313" key="2">
    <source>
        <dbReference type="Proteomes" id="UP000038045"/>
    </source>
</evidence>
<organism evidence="2 3">
    <name type="scientific">Parastrongyloides trichosuri</name>
    <name type="common">Possum-specific nematode worm</name>
    <dbReference type="NCBI Taxonomy" id="131310"/>
    <lineage>
        <taxon>Eukaryota</taxon>
        <taxon>Metazoa</taxon>
        <taxon>Ecdysozoa</taxon>
        <taxon>Nematoda</taxon>
        <taxon>Chromadorea</taxon>
        <taxon>Rhabditida</taxon>
        <taxon>Tylenchina</taxon>
        <taxon>Panagrolaimomorpha</taxon>
        <taxon>Strongyloidoidea</taxon>
        <taxon>Strongyloididae</taxon>
        <taxon>Parastrongyloides</taxon>
    </lineage>
</organism>
<evidence type="ECO:0000256" key="1">
    <source>
        <dbReference type="SAM" id="MobiDB-lite"/>
    </source>
</evidence>